<dbReference type="EMBL" id="VWFC01000010">
    <property type="protein sequence ID" value="KAB1326936.1"/>
    <property type="molecule type" value="Genomic_DNA"/>
</dbReference>
<dbReference type="InterPro" id="IPR025049">
    <property type="entry name" value="Mfa-like_1"/>
</dbReference>
<comment type="caution">
    <text evidence="1">The sequence shown here is derived from an EMBL/GenBank/DDBJ whole genome shotgun (WGS) entry which is preliminary data.</text>
</comment>
<reference evidence="1 2" key="1">
    <citation type="journal article" date="2019" name="Nat. Med.">
        <title>A library of human gut bacterial isolates paired with longitudinal multiomics data enables mechanistic microbiome research.</title>
        <authorList>
            <person name="Poyet M."/>
            <person name="Groussin M."/>
            <person name="Gibbons S.M."/>
            <person name="Avila-Pacheco J."/>
            <person name="Jiang X."/>
            <person name="Kearney S.M."/>
            <person name="Perrotta A.R."/>
            <person name="Berdy B."/>
            <person name="Zhao S."/>
            <person name="Lieberman T.D."/>
            <person name="Swanson P.K."/>
            <person name="Smith M."/>
            <person name="Roesemann S."/>
            <person name="Alexander J.E."/>
            <person name="Rich S.A."/>
            <person name="Livny J."/>
            <person name="Vlamakis H."/>
            <person name="Clish C."/>
            <person name="Bullock K."/>
            <person name="Deik A."/>
            <person name="Scott J."/>
            <person name="Pierce K.A."/>
            <person name="Xavier R.J."/>
            <person name="Alm E.J."/>
        </authorList>
    </citation>
    <scope>NUCLEOTIDE SEQUENCE [LARGE SCALE GENOMIC DNA]</scope>
    <source>
        <strain evidence="1 2">BIOML-A2</strain>
    </source>
</reference>
<dbReference type="Pfam" id="PF13149">
    <property type="entry name" value="Mfa_like_1"/>
    <property type="match status" value="1"/>
</dbReference>
<dbReference type="Gene3D" id="2.60.40.2620">
    <property type="entry name" value="Fimbrillin-like"/>
    <property type="match status" value="1"/>
</dbReference>
<dbReference type="PROSITE" id="PS51257">
    <property type="entry name" value="PROKAR_LIPOPROTEIN"/>
    <property type="match status" value="1"/>
</dbReference>
<dbReference type="RefSeq" id="WP_004314947.1">
    <property type="nucleotide sequence ID" value="NZ_JADMXV010000006.1"/>
</dbReference>
<dbReference type="Gene3D" id="2.60.40.3570">
    <property type="match status" value="1"/>
</dbReference>
<evidence type="ECO:0000313" key="2">
    <source>
        <dbReference type="Proteomes" id="UP000375690"/>
    </source>
</evidence>
<dbReference type="AlphaFoldDB" id="A0A6A0Y2Q2"/>
<name>A0A6A0Y2Q2_BACOV</name>
<evidence type="ECO:0000313" key="1">
    <source>
        <dbReference type="EMBL" id="KAB1326936.1"/>
    </source>
</evidence>
<dbReference type="CDD" id="cd13120">
    <property type="entry name" value="BF2867_like_N"/>
    <property type="match status" value="1"/>
</dbReference>
<sequence>MRYIKHLFVRSFYQCAAPARLALLCAGFAALGGCTNETDSAGGSSTADSHIPLALEITASGFTGQPDASPDTRASEQDNYDTWFEETDAIGLFAVRGIGTPAAAIVDGINNSKLTYAPAADASHKPTWQPADAATTLYYYADVTYIAYYPYKDGIAIDPTQSAATILASFSGKTELQPAADQSTPEAYAASDLMTADGTATDTADPSRKLLSLTFTHSYSLLVLKAIDLSPKDFVAPDGAFVYPPKVTAPSSDVDATDAVLNGIKMRKMGDGKFYAIVKPASGDIPIKGSYTTNSALIVYDGSLVAPGLEAGKKHEWTVTATLPYDSNPVERALKPGDFVFHNGSDIEIYPGDGAVDTNGRIPNYTNAIGIVATCNPQRMSATDRSKGWTHAYVMGLENISGSLQWSNVSVDESVIANTSPLIEGAENNMDGYTETEAMLTERASKGDLGNYPAFNTVNTYRNNNAVPAALTGKRSPWFMPSVGQWFDVMVNLCGRSPKTFRNNTNYNWRDETYGTEMWETINKQLSKINKPLTYIAWNSAHYLCSSEQDAGKSWIAGFEEYNIHVVVNGANKNLAEWQRTVRCFFAF</sequence>
<dbReference type="InterPro" id="IPR042278">
    <property type="entry name" value="Mfa-like_1_N"/>
</dbReference>
<protein>
    <submittedName>
        <fullName evidence="1">Uncharacterized protein</fullName>
    </submittedName>
</protein>
<gene>
    <name evidence="1" type="ORF">F3B53_10820</name>
</gene>
<organism evidence="1 2">
    <name type="scientific">Bacteroides ovatus</name>
    <dbReference type="NCBI Taxonomy" id="28116"/>
    <lineage>
        <taxon>Bacteria</taxon>
        <taxon>Pseudomonadati</taxon>
        <taxon>Bacteroidota</taxon>
        <taxon>Bacteroidia</taxon>
        <taxon>Bacteroidales</taxon>
        <taxon>Bacteroidaceae</taxon>
        <taxon>Bacteroides</taxon>
    </lineage>
</organism>
<proteinExistence type="predicted"/>
<dbReference type="Proteomes" id="UP000375690">
    <property type="component" value="Unassembled WGS sequence"/>
</dbReference>
<accession>A0A6A0Y2Q2</accession>